<dbReference type="EMBL" id="JAPIVE010000004">
    <property type="protein sequence ID" value="MCX2525426.1"/>
    <property type="molecule type" value="Genomic_DNA"/>
</dbReference>
<dbReference type="CDD" id="cd06283">
    <property type="entry name" value="PBP1_RegR_EndR_KdgR-like"/>
    <property type="match status" value="1"/>
</dbReference>
<protein>
    <submittedName>
        <fullName evidence="5">Substrate-binding domain-containing protein</fullName>
    </submittedName>
</protein>
<dbReference type="SUPFAM" id="SSF47413">
    <property type="entry name" value="lambda repressor-like DNA-binding domains"/>
    <property type="match status" value="1"/>
</dbReference>
<evidence type="ECO:0000313" key="5">
    <source>
        <dbReference type="EMBL" id="MCX2525426.1"/>
    </source>
</evidence>
<dbReference type="PANTHER" id="PTHR30146:SF145">
    <property type="entry name" value="RIBOSE OPERON REPRESSOR"/>
    <property type="match status" value="1"/>
</dbReference>
<dbReference type="Pfam" id="PF13377">
    <property type="entry name" value="Peripla_BP_3"/>
    <property type="match status" value="1"/>
</dbReference>
<comment type="caution">
    <text evidence="5">The sequence shown here is derived from an EMBL/GenBank/DDBJ whole genome shotgun (WGS) entry which is preliminary data.</text>
</comment>
<reference evidence="5" key="1">
    <citation type="submission" date="2022-11" db="EMBL/GenBank/DDBJ databases">
        <title>Larsenimonas rhizosphaerae sp. nov., isolated from a tidal mudflat.</title>
        <authorList>
            <person name="Lee S.D."/>
            <person name="Kim I.S."/>
        </authorList>
    </citation>
    <scope>NUCLEOTIDE SEQUENCE</scope>
    <source>
        <strain evidence="5">GH2-1</strain>
    </source>
</reference>
<gene>
    <name evidence="5" type="ORF">OQ287_14360</name>
</gene>
<dbReference type="Pfam" id="PF00356">
    <property type="entry name" value="LacI"/>
    <property type="match status" value="1"/>
</dbReference>
<dbReference type="Gene3D" id="1.10.260.40">
    <property type="entry name" value="lambda repressor-like DNA-binding domains"/>
    <property type="match status" value="1"/>
</dbReference>
<dbReference type="InterPro" id="IPR046335">
    <property type="entry name" value="LacI/GalR-like_sensor"/>
</dbReference>
<dbReference type="RefSeq" id="WP_250938143.1">
    <property type="nucleotide sequence ID" value="NZ_JAMLJK010000002.1"/>
</dbReference>
<organism evidence="5 6">
    <name type="scientific">Larsenimonas rhizosphaerae</name>
    <dbReference type="NCBI Taxonomy" id="2944682"/>
    <lineage>
        <taxon>Bacteria</taxon>
        <taxon>Pseudomonadati</taxon>
        <taxon>Pseudomonadota</taxon>
        <taxon>Gammaproteobacteria</taxon>
        <taxon>Oceanospirillales</taxon>
        <taxon>Halomonadaceae</taxon>
        <taxon>Larsenimonas</taxon>
    </lineage>
</organism>
<evidence type="ECO:0000256" key="3">
    <source>
        <dbReference type="ARBA" id="ARBA00023163"/>
    </source>
</evidence>
<dbReference type="Gene3D" id="3.40.50.2300">
    <property type="match status" value="2"/>
</dbReference>
<dbReference type="SUPFAM" id="SSF53822">
    <property type="entry name" value="Periplasmic binding protein-like I"/>
    <property type="match status" value="1"/>
</dbReference>
<dbReference type="PANTHER" id="PTHR30146">
    <property type="entry name" value="LACI-RELATED TRANSCRIPTIONAL REPRESSOR"/>
    <property type="match status" value="1"/>
</dbReference>
<dbReference type="SMART" id="SM00354">
    <property type="entry name" value="HTH_LACI"/>
    <property type="match status" value="1"/>
</dbReference>
<feature type="domain" description="HTH lacI-type" evidence="4">
    <location>
        <begin position="10"/>
        <end position="65"/>
    </location>
</feature>
<dbReference type="InterPro" id="IPR010982">
    <property type="entry name" value="Lambda_DNA-bd_dom_sf"/>
</dbReference>
<accession>A0AA42CW06</accession>
<keyword evidence="2" id="KW-0238">DNA-binding</keyword>
<dbReference type="CDD" id="cd01392">
    <property type="entry name" value="HTH_LacI"/>
    <property type="match status" value="1"/>
</dbReference>
<dbReference type="Proteomes" id="UP001165678">
    <property type="component" value="Unassembled WGS sequence"/>
</dbReference>
<dbReference type="GO" id="GO:0003700">
    <property type="term" value="F:DNA-binding transcription factor activity"/>
    <property type="evidence" value="ECO:0007669"/>
    <property type="project" value="TreeGrafter"/>
</dbReference>
<sequence length="343" mass="37225">MPRPPARPRLTILDVARDAGVSKTSVSRYFGPERSLLSESMRTRIEASISRLGFYPDRIASSLRGRRTGLIGMLVADMRNPFTVAMIHGAEQACRARGYSLVVCNTDSDDLLEQRHLDVLQGYNVEGLVVNTRGHSVAPLVARFEAGLPMVMVDRHLPGLACDMVGLDNAQAMHLAMTHLAEQGYRKVLMVTPPIPGISSREERTACFESEALLSGLESELFEVDLDNEPARLGERLAGWLDEAPACRGAILTGNGVVNLAVCQALHQLMPAPLERTGLLGIDELEWCALVGPGISTVEQPVGAMGEEAIIRLLTRIEGDAEAPVHRTFEATLNVRGSTARVD</sequence>
<dbReference type="GO" id="GO:0000976">
    <property type="term" value="F:transcription cis-regulatory region binding"/>
    <property type="evidence" value="ECO:0007669"/>
    <property type="project" value="TreeGrafter"/>
</dbReference>
<dbReference type="PROSITE" id="PS50932">
    <property type="entry name" value="HTH_LACI_2"/>
    <property type="match status" value="1"/>
</dbReference>
<evidence type="ECO:0000256" key="1">
    <source>
        <dbReference type="ARBA" id="ARBA00023015"/>
    </source>
</evidence>
<dbReference type="InterPro" id="IPR000843">
    <property type="entry name" value="HTH_LacI"/>
</dbReference>
<dbReference type="InterPro" id="IPR028082">
    <property type="entry name" value="Peripla_BP_I"/>
</dbReference>
<evidence type="ECO:0000259" key="4">
    <source>
        <dbReference type="PROSITE" id="PS50932"/>
    </source>
</evidence>
<name>A0AA42CW06_9GAMM</name>
<proteinExistence type="predicted"/>
<evidence type="ECO:0000256" key="2">
    <source>
        <dbReference type="ARBA" id="ARBA00023125"/>
    </source>
</evidence>
<evidence type="ECO:0000313" key="6">
    <source>
        <dbReference type="Proteomes" id="UP001165678"/>
    </source>
</evidence>
<keyword evidence="1" id="KW-0805">Transcription regulation</keyword>
<keyword evidence="3" id="KW-0804">Transcription</keyword>
<keyword evidence="6" id="KW-1185">Reference proteome</keyword>
<dbReference type="AlphaFoldDB" id="A0AA42CW06"/>